<comment type="caution">
    <text evidence="2">The sequence shown here is derived from an EMBL/GenBank/DDBJ whole genome shotgun (WGS) entry which is preliminary data.</text>
</comment>
<dbReference type="SUPFAM" id="SSF158791">
    <property type="entry name" value="MgtE N-terminal domain-like"/>
    <property type="match status" value="1"/>
</dbReference>
<keyword evidence="3" id="KW-1185">Reference proteome</keyword>
<dbReference type="RefSeq" id="WP_241513018.1">
    <property type="nucleotide sequence ID" value="NZ_JAFEJT020000006.1"/>
</dbReference>
<feature type="region of interest" description="Disordered" evidence="1">
    <location>
        <begin position="27"/>
        <end position="52"/>
    </location>
</feature>
<organism evidence="2 3">
    <name type="scientific">Bifidobacterium amazonense</name>
    <dbReference type="NCBI Taxonomy" id="2809027"/>
    <lineage>
        <taxon>Bacteria</taxon>
        <taxon>Bacillati</taxon>
        <taxon>Actinomycetota</taxon>
        <taxon>Actinomycetes</taxon>
        <taxon>Bifidobacteriales</taxon>
        <taxon>Bifidobacteriaceae</taxon>
        <taxon>Bifidobacterium</taxon>
    </lineage>
</organism>
<reference evidence="2 3" key="2">
    <citation type="journal article" date="2021" name="Syst. Appl. Microbiol.">
        <title>Phylogenetic classification of ten novel species belonging to the genus Bifidobacterium comprising B. phasiani sp. nov., B. pongonis sp. nov., B. saguinibicoloris sp. nov., B. colobi sp. nov., B. simiiventris sp. nov., B. santillanense sp. nov., B. miconis sp. nov., B. amazonense sp. nov., B. pluvialisilvae sp. nov., and B. miconisargentati sp. nov.</title>
        <authorList>
            <person name="Lugli G.A."/>
            <person name="Calvete-Torre I."/>
            <person name="Alessandri G."/>
            <person name="Milani C."/>
            <person name="Turroni F."/>
            <person name="Laiolo P."/>
            <person name="Ossiprandi M.C."/>
            <person name="Margolles A."/>
            <person name="Ruiz L."/>
            <person name="Ventura M."/>
        </authorList>
    </citation>
    <scope>NUCLEOTIDE SEQUENCE [LARGE SCALE GENOMIC DNA]</scope>
    <source>
        <strain evidence="2 3">MA1</strain>
    </source>
</reference>
<evidence type="ECO:0000313" key="2">
    <source>
        <dbReference type="EMBL" id="MCH9275209.1"/>
    </source>
</evidence>
<gene>
    <name evidence="2" type="ORF">JS533_002805</name>
</gene>
<proteinExistence type="predicted"/>
<evidence type="ECO:0008006" key="4">
    <source>
        <dbReference type="Google" id="ProtNLM"/>
    </source>
</evidence>
<dbReference type="Proteomes" id="UP000710815">
    <property type="component" value="Unassembled WGS sequence"/>
</dbReference>
<accession>A0ABS9VTF0</accession>
<feature type="compositionally biased region" description="Polar residues" evidence="1">
    <location>
        <begin position="28"/>
        <end position="38"/>
    </location>
</feature>
<evidence type="ECO:0000313" key="3">
    <source>
        <dbReference type="Proteomes" id="UP000710815"/>
    </source>
</evidence>
<sequence>MSVASVYQTTGDHLNEVIDRMDAAVSAGATTNEQSQPERSTEMDGRQADVNTDADSGDLVALAGVLAAMPLAERAAVLRELPTARRVTVLSVLPDAVKAETLTDLLVSSGGGYQ</sequence>
<protein>
    <recommendedName>
        <fullName evidence="4">Magnesium transporter MgtE intracellular domain-containing protein</fullName>
    </recommendedName>
</protein>
<name>A0ABS9VTF0_9BIFI</name>
<reference evidence="2 3" key="1">
    <citation type="journal article" date="2021" name="Environ. Microbiol.">
        <title>Genetic insights into the dark matter of the mammalian gut microbiota through targeted genome reconstruction.</title>
        <authorList>
            <person name="Lugli G.A."/>
            <person name="Alessandri G."/>
            <person name="Milani C."/>
            <person name="Viappiani A."/>
            <person name="Fontana F."/>
            <person name="Tarracchini C."/>
            <person name="Mancabelli L."/>
            <person name="Argentini C."/>
            <person name="Ruiz L."/>
            <person name="Margolles A."/>
            <person name="van Sinderen D."/>
            <person name="Turroni F."/>
            <person name="Ventura M."/>
        </authorList>
    </citation>
    <scope>NUCLEOTIDE SEQUENCE [LARGE SCALE GENOMIC DNA]</scope>
    <source>
        <strain evidence="2 3">MA1</strain>
    </source>
</reference>
<dbReference type="EMBL" id="JAFEJT020000006">
    <property type="protein sequence ID" value="MCH9275209.1"/>
    <property type="molecule type" value="Genomic_DNA"/>
</dbReference>
<evidence type="ECO:0000256" key="1">
    <source>
        <dbReference type="SAM" id="MobiDB-lite"/>
    </source>
</evidence>